<dbReference type="OrthoDB" id="9149441at2"/>
<keyword evidence="2" id="KW-1185">Reference proteome</keyword>
<dbReference type="Proteomes" id="UP000078463">
    <property type="component" value="Chromosome"/>
</dbReference>
<protein>
    <submittedName>
        <fullName evidence="1">Uncharacterized protein</fullName>
    </submittedName>
</protein>
<dbReference type="RefSeq" id="WP_068948149.1">
    <property type="nucleotide sequence ID" value="NZ_CP015922.1"/>
</dbReference>
<evidence type="ECO:0000313" key="1">
    <source>
        <dbReference type="EMBL" id="ANI99144.1"/>
    </source>
</evidence>
<dbReference type="KEGG" id="pwu:A8O14_02955"/>
<sequence length="209" mass="23925">MSNHQALKQAYVATINQLSPRFTHAVTVTFKTRAYVLPKSYAKCTQNPNNVFVTAQKYQPESYKWTDKKVLGDWKWLNEEVAESTLDYFYAKLAFMAYGKDTKRTSTKAYSQPTMLTSIEGLISDKRIHAHLAIGNLPENIDIRNTIERAWWACDFAHHSIVIKPLSNTYGWLDYITKEANVGNVEALRIQSIKQPQIYLSDIGVENSL</sequence>
<accession>A0A191UDQ4</accession>
<reference evidence="2" key="1">
    <citation type="submission" date="2016-05" db="EMBL/GenBank/DDBJ databases">
        <title>Polynucleobacter sp. QLW-P1FAT50C-4 genome.</title>
        <authorList>
            <person name="Hahn M.W."/>
        </authorList>
    </citation>
    <scope>NUCLEOTIDE SEQUENCE [LARGE SCALE GENOMIC DNA]</scope>
    <source>
        <strain evidence="2">QLW-P1FAT50C-4</strain>
    </source>
</reference>
<dbReference type="EMBL" id="CP015922">
    <property type="protein sequence ID" value="ANI99144.1"/>
    <property type="molecule type" value="Genomic_DNA"/>
</dbReference>
<organism evidence="1 2">
    <name type="scientific">Polynucleobacter wuianus</name>
    <dbReference type="NCBI Taxonomy" id="1743168"/>
    <lineage>
        <taxon>Bacteria</taxon>
        <taxon>Pseudomonadati</taxon>
        <taxon>Pseudomonadota</taxon>
        <taxon>Betaproteobacteria</taxon>
        <taxon>Burkholderiales</taxon>
        <taxon>Burkholderiaceae</taxon>
        <taxon>Polynucleobacter</taxon>
    </lineage>
</organism>
<proteinExistence type="predicted"/>
<gene>
    <name evidence="1" type="ORF">A8O14_02955</name>
</gene>
<dbReference type="AlphaFoldDB" id="A0A191UDQ4"/>
<name>A0A191UDQ4_9BURK</name>
<evidence type="ECO:0000313" key="2">
    <source>
        <dbReference type="Proteomes" id="UP000078463"/>
    </source>
</evidence>